<gene>
    <name evidence="1" type="ORF">HDA32_001418</name>
</gene>
<accession>A0A852TQR4</accession>
<comment type="caution">
    <text evidence="1">The sequence shown here is derived from an EMBL/GenBank/DDBJ whole genome shotgun (WGS) entry which is preliminary data.</text>
</comment>
<reference evidence="1 2" key="1">
    <citation type="submission" date="2020-07" db="EMBL/GenBank/DDBJ databases">
        <title>Sequencing the genomes of 1000 actinobacteria strains.</title>
        <authorList>
            <person name="Klenk H.-P."/>
        </authorList>
    </citation>
    <scope>NUCLEOTIDE SEQUENCE [LARGE SCALE GENOMIC DNA]</scope>
    <source>
        <strain evidence="1 2">CXB654</strain>
    </source>
</reference>
<protein>
    <submittedName>
        <fullName evidence="1">Uncharacterized protein</fullName>
    </submittedName>
</protein>
<dbReference type="AlphaFoldDB" id="A0A852TQR4"/>
<dbReference type="RefSeq" id="WP_281370373.1">
    <property type="nucleotide sequence ID" value="NZ_BAAAYY010000022.1"/>
</dbReference>
<evidence type="ECO:0000313" key="1">
    <source>
        <dbReference type="EMBL" id="NYE46298.1"/>
    </source>
</evidence>
<dbReference type="EMBL" id="JACCCC010000001">
    <property type="protein sequence ID" value="NYE46298.1"/>
    <property type="molecule type" value="Genomic_DNA"/>
</dbReference>
<keyword evidence="2" id="KW-1185">Reference proteome</keyword>
<name>A0A852TQR4_9ACTN</name>
<dbReference type="Proteomes" id="UP000589036">
    <property type="component" value="Unassembled WGS sequence"/>
</dbReference>
<organism evidence="1 2">
    <name type="scientific">Spinactinospora alkalitolerans</name>
    <dbReference type="NCBI Taxonomy" id="687207"/>
    <lineage>
        <taxon>Bacteria</taxon>
        <taxon>Bacillati</taxon>
        <taxon>Actinomycetota</taxon>
        <taxon>Actinomycetes</taxon>
        <taxon>Streptosporangiales</taxon>
        <taxon>Nocardiopsidaceae</taxon>
        <taxon>Spinactinospora</taxon>
    </lineage>
</organism>
<evidence type="ECO:0000313" key="2">
    <source>
        <dbReference type="Proteomes" id="UP000589036"/>
    </source>
</evidence>
<proteinExistence type="predicted"/>
<sequence length="43" mass="4773">MTWWLLAGLSPPRPPVRCPPPPGQVDGTIDSAEVVSELREDRF</sequence>